<evidence type="ECO:0000313" key="8">
    <source>
        <dbReference type="EMBL" id="MBO0334909.1"/>
    </source>
</evidence>
<keyword evidence="3" id="KW-0813">Transport</keyword>
<name>A0ABS3F8R5_9PROT</name>
<evidence type="ECO:0000256" key="4">
    <source>
        <dbReference type="ARBA" id="ARBA00022692"/>
    </source>
</evidence>
<evidence type="ECO:0000256" key="7">
    <source>
        <dbReference type="SAM" id="Phobius"/>
    </source>
</evidence>
<sequence>MTKRPEGLIFAVDERPPWLTLLLLGGQYAGLLAAYLVLIVIVFKAGGASHEDTISAVSLGMIAVAIATVLQALRKGPVGSGFLAAPVFSAIYLGPSVLAAKTVGLPAVFGMTILAGLLEIIIARSLRRLRIFFPPAISGFIVAIIGIQLGLVAIDHVLDIDQRQLPDYVNHVIVAGLTLALTVALSIWASGLARLMCSIIGLGVGFGLAVAFGLIPEAHWQVLLGAELFALPDPGFISYDFDAALLPAFLISGIAAALRTVGVITTCQKINDDDWRRPDIKSIKGGMFADGLGCMLAGALGTMGTNAAPSLVGVSKASGATSRSIGFTAAAILILFSLMPVISSFFLILPNAVIGAILMFTASFMISGGIQIMMSRNIDNRMTYVIGFSMLLGLSRDVFQNYFKSLPGFFHPFTSSMMPIAVLSALALHLTFRLGSRRKANVGFEKVEHSVDEFSHILQDKARAWNIDSGTASRAESTATQVLEHIRRASLANGPVAVELSFDDFNFIIGITYQGMLLSLPHVGVKHGVLLEEEAFSYGLADFLIGAYPDKMESFARGQDIRIQLQFNV</sequence>
<proteinExistence type="inferred from homology"/>
<keyword evidence="4 7" id="KW-0812">Transmembrane</keyword>
<feature type="transmembrane region" description="Helical" evidence="7">
    <location>
        <begin position="352"/>
        <end position="370"/>
    </location>
</feature>
<evidence type="ECO:0000256" key="1">
    <source>
        <dbReference type="ARBA" id="ARBA00004141"/>
    </source>
</evidence>
<protein>
    <recommendedName>
        <fullName evidence="10">Xanthine/uracil/vitamin C permease</fullName>
    </recommendedName>
</protein>
<dbReference type="PANTHER" id="PTHR42810">
    <property type="entry name" value="PURINE PERMEASE C1399.01C-RELATED"/>
    <property type="match status" value="1"/>
</dbReference>
<dbReference type="RefSeq" id="WP_207047225.1">
    <property type="nucleotide sequence ID" value="NZ_JAFLNC010000005.1"/>
</dbReference>
<organism evidence="8 9">
    <name type="scientific">Sneathiella sedimenti</name>
    <dbReference type="NCBI Taxonomy" id="2816034"/>
    <lineage>
        <taxon>Bacteria</taxon>
        <taxon>Pseudomonadati</taxon>
        <taxon>Pseudomonadota</taxon>
        <taxon>Alphaproteobacteria</taxon>
        <taxon>Sneathiellales</taxon>
        <taxon>Sneathiellaceae</taxon>
        <taxon>Sneathiella</taxon>
    </lineage>
</organism>
<dbReference type="Proteomes" id="UP000664761">
    <property type="component" value="Unassembled WGS sequence"/>
</dbReference>
<keyword evidence="6 7" id="KW-0472">Membrane</keyword>
<feature type="transmembrane region" description="Helical" evidence="7">
    <location>
        <begin position="104"/>
        <end position="123"/>
    </location>
</feature>
<keyword evidence="5 7" id="KW-1133">Transmembrane helix</keyword>
<evidence type="ECO:0000256" key="5">
    <source>
        <dbReference type="ARBA" id="ARBA00022989"/>
    </source>
</evidence>
<comment type="similarity">
    <text evidence="2">Belongs to the nucleobase:cation symporter-2 (NCS2) (TC 2.A.40) family.</text>
</comment>
<feature type="transmembrane region" description="Helical" evidence="7">
    <location>
        <begin position="80"/>
        <end position="98"/>
    </location>
</feature>
<comment type="subcellular location">
    <subcellularLocation>
        <location evidence="1">Membrane</location>
        <topology evidence="1">Multi-pass membrane protein</topology>
    </subcellularLocation>
</comment>
<feature type="transmembrane region" description="Helical" evidence="7">
    <location>
        <begin position="244"/>
        <end position="267"/>
    </location>
</feature>
<dbReference type="Pfam" id="PF00860">
    <property type="entry name" value="Xan_ur_permease"/>
    <property type="match status" value="1"/>
</dbReference>
<feature type="transmembrane region" description="Helical" evidence="7">
    <location>
        <begin position="21"/>
        <end position="42"/>
    </location>
</feature>
<evidence type="ECO:0008006" key="10">
    <source>
        <dbReference type="Google" id="ProtNLM"/>
    </source>
</evidence>
<evidence type="ECO:0000256" key="6">
    <source>
        <dbReference type="ARBA" id="ARBA00023136"/>
    </source>
</evidence>
<feature type="transmembrane region" description="Helical" evidence="7">
    <location>
        <begin position="168"/>
        <end position="188"/>
    </location>
</feature>
<feature type="transmembrane region" description="Helical" evidence="7">
    <location>
        <begin position="195"/>
        <end position="215"/>
    </location>
</feature>
<feature type="transmembrane region" description="Helical" evidence="7">
    <location>
        <begin position="409"/>
        <end position="430"/>
    </location>
</feature>
<feature type="transmembrane region" description="Helical" evidence="7">
    <location>
        <begin position="54"/>
        <end position="73"/>
    </location>
</feature>
<gene>
    <name evidence="8" type="ORF">J0X12_14885</name>
</gene>
<evidence type="ECO:0000256" key="3">
    <source>
        <dbReference type="ARBA" id="ARBA00022448"/>
    </source>
</evidence>
<feature type="transmembrane region" description="Helical" evidence="7">
    <location>
        <begin position="135"/>
        <end position="156"/>
    </location>
</feature>
<dbReference type="InterPro" id="IPR006043">
    <property type="entry name" value="NCS2"/>
</dbReference>
<evidence type="ECO:0000313" key="9">
    <source>
        <dbReference type="Proteomes" id="UP000664761"/>
    </source>
</evidence>
<accession>A0ABS3F8R5</accession>
<evidence type="ECO:0000256" key="2">
    <source>
        <dbReference type="ARBA" id="ARBA00008821"/>
    </source>
</evidence>
<feature type="transmembrane region" description="Helical" evidence="7">
    <location>
        <begin position="325"/>
        <end position="346"/>
    </location>
</feature>
<dbReference type="PANTHER" id="PTHR42810:SF2">
    <property type="entry name" value="PURINE PERMEASE C1399.01C-RELATED"/>
    <property type="match status" value="1"/>
</dbReference>
<comment type="caution">
    <text evidence="8">The sequence shown here is derived from an EMBL/GenBank/DDBJ whole genome shotgun (WGS) entry which is preliminary data.</text>
</comment>
<reference evidence="8 9" key="1">
    <citation type="submission" date="2021-03" db="EMBL/GenBank/DDBJ databases">
        <title>Sneathiella sp. CAU 1612 isolated from Kang Won-do.</title>
        <authorList>
            <person name="Kim W."/>
        </authorList>
    </citation>
    <scope>NUCLEOTIDE SEQUENCE [LARGE SCALE GENOMIC DNA]</scope>
    <source>
        <strain evidence="8 9">CAU 1612</strain>
    </source>
</reference>
<dbReference type="EMBL" id="JAFLNC010000005">
    <property type="protein sequence ID" value="MBO0334909.1"/>
    <property type="molecule type" value="Genomic_DNA"/>
</dbReference>
<keyword evidence="9" id="KW-1185">Reference proteome</keyword>